<organism evidence="1">
    <name type="scientific">Ligilactobacillus agilis</name>
    <dbReference type="NCBI Taxonomy" id="1601"/>
    <lineage>
        <taxon>Bacteria</taxon>
        <taxon>Bacillati</taxon>
        <taxon>Bacillota</taxon>
        <taxon>Bacilli</taxon>
        <taxon>Lactobacillales</taxon>
        <taxon>Lactobacillaceae</taxon>
        <taxon>Ligilactobacillus</taxon>
    </lineage>
</organism>
<dbReference type="AlphaFoldDB" id="A0A6F9XR76"/>
<dbReference type="Proteomes" id="UP000494178">
    <property type="component" value="Unassembled WGS sequence"/>
</dbReference>
<protein>
    <recommendedName>
        <fullName evidence="2">Helix-turn-helix domain-containing protein</fullName>
    </recommendedName>
</protein>
<accession>A0A6F9XR76</accession>
<evidence type="ECO:0000313" key="1">
    <source>
        <dbReference type="EMBL" id="GET07688.1"/>
    </source>
</evidence>
<gene>
    <name evidence="1" type="ORF">SY111_03120</name>
</gene>
<name>A0A6F9XR76_9LACO</name>
<comment type="caution">
    <text evidence="1">The sequence shown here is derived from an EMBL/GenBank/DDBJ whole genome shotgun (WGS) entry which is preliminary data.</text>
</comment>
<dbReference type="SUPFAM" id="SSF46785">
    <property type="entry name" value="Winged helix' DNA-binding domain"/>
    <property type="match status" value="1"/>
</dbReference>
<dbReference type="RefSeq" id="WP_172585577.1">
    <property type="nucleotide sequence ID" value="NZ_BLAN01000034.1"/>
</dbReference>
<proteinExistence type="predicted"/>
<evidence type="ECO:0008006" key="2">
    <source>
        <dbReference type="Google" id="ProtNLM"/>
    </source>
</evidence>
<reference evidence="1" key="1">
    <citation type="submission" date="2019-10" db="EMBL/GenBank/DDBJ databases">
        <title>Lactobacillus agilis SY111 Whole Genome Sequencing Project.</title>
        <authorList>
            <person name="Suzuki S."/>
            <person name="Endo A."/>
            <person name="Maeno S."/>
            <person name="Shiwa Y."/>
            <person name="Matsutani M."/>
            <person name="Kajikawa A."/>
        </authorList>
    </citation>
    <scope>NUCLEOTIDE SEQUENCE</scope>
    <source>
        <strain evidence="1">SY111</strain>
    </source>
</reference>
<dbReference type="InterPro" id="IPR036390">
    <property type="entry name" value="WH_DNA-bd_sf"/>
</dbReference>
<sequence length="108" mass="12524">MEEEFIALLPAQIRYNRDLKPNEKVLYSELLIKSYPLGYCEINNMDLAMAFHVTRQSVSGWLSDLVRAGYIEIKLKISDPKLGRVERKIYPLISSETRQALSKLYAEE</sequence>
<dbReference type="EMBL" id="BLAN01000034">
    <property type="protein sequence ID" value="GET07688.1"/>
    <property type="molecule type" value="Genomic_DNA"/>
</dbReference>